<accession>A0AAX3EA08</accession>
<name>A0AAX3EA08_9EURY</name>
<dbReference type="Proteomes" id="UP001156196">
    <property type="component" value="Chromosome"/>
</dbReference>
<sequence length="173" mass="20113">MKRELPIGIYGSFYRERKNDLLRLKDAVRQYGYHNACISEDLDDRPQEARDPPDPIYDRHLSVQLIDRSVAHIFVLAMPGDSEPANLIQSVSMELERLTALMDHGIKDHQEVMLLVQKGLMDCIAGSAGNVCKGLIAEKEYEWDIEYYTQIDTTFKPTINFCYRCIEERWDRL</sequence>
<gene>
    <name evidence="1" type="ORF">OH143_02955</name>
</gene>
<organism evidence="1 2">
    <name type="scientific">Methanoculleus submarinus</name>
    <dbReference type="NCBI Taxonomy" id="204050"/>
    <lineage>
        <taxon>Archaea</taxon>
        <taxon>Methanobacteriati</taxon>
        <taxon>Methanobacteriota</taxon>
        <taxon>Stenosarchaea group</taxon>
        <taxon>Methanomicrobia</taxon>
        <taxon>Methanomicrobiales</taxon>
        <taxon>Methanomicrobiaceae</taxon>
        <taxon>Methanoculleus</taxon>
    </lineage>
</organism>
<evidence type="ECO:0000313" key="2">
    <source>
        <dbReference type="Proteomes" id="UP001156196"/>
    </source>
</evidence>
<protein>
    <recommendedName>
        <fullName evidence="3">Nucleoside 2-deoxyribosyltransferase</fullName>
    </recommendedName>
</protein>
<proteinExistence type="predicted"/>
<keyword evidence="2" id="KW-1185">Reference proteome</keyword>
<dbReference type="KEGG" id="msum:OH143_02955"/>
<dbReference type="RefSeq" id="WP_011844582.1">
    <property type="nucleotide sequence ID" value="NZ_CP109831.1"/>
</dbReference>
<evidence type="ECO:0000313" key="1">
    <source>
        <dbReference type="EMBL" id="UYU19067.1"/>
    </source>
</evidence>
<evidence type="ECO:0008006" key="3">
    <source>
        <dbReference type="Google" id="ProtNLM"/>
    </source>
</evidence>
<dbReference type="EMBL" id="CP109831">
    <property type="protein sequence ID" value="UYU19067.1"/>
    <property type="molecule type" value="Genomic_DNA"/>
</dbReference>
<dbReference type="AlphaFoldDB" id="A0AAX3EA08"/>
<dbReference type="GeneID" id="4847357"/>
<dbReference type="GeneID" id="76729817"/>
<reference evidence="1" key="1">
    <citation type="submission" date="2022-10" db="EMBL/GenBank/DDBJ databases">
        <title>Complete genome of Methanoculleus submarinus DSM 15122.</title>
        <authorList>
            <person name="Chen S.-C."/>
            <person name="Lai S.-J."/>
            <person name="You Y.-T."/>
        </authorList>
    </citation>
    <scope>NUCLEOTIDE SEQUENCE</scope>
    <source>
        <strain evidence="1">DSM 15122</strain>
    </source>
</reference>